<dbReference type="InterPro" id="IPR017961">
    <property type="entry name" value="DNA_pol_Y-fam_little_finger"/>
</dbReference>
<comment type="caution">
    <text evidence="7">The sequence shown here is derived from an EMBL/GenBank/DDBJ whole genome shotgun (WGS) entry which is preliminary data.</text>
</comment>
<dbReference type="Gene3D" id="1.10.150.20">
    <property type="entry name" value="5' to 3' exonuclease, C-terminal subdomain"/>
    <property type="match status" value="1"/>
</dbReference>
<dbReference type="PANTHER" id="PTHR11076:SF34">
    <property type="entry name" value="PROTEIN UMUC"/>
    <property type="match status" value="1"/>
</dbReference>
<organism evidence="7 8">
    <name type="scientific">Pontibacter silvestris</name>
    <dbReference type="NCBI Taxonomy" id="2305183"/>
    <lineage>
        <taxon>Bacteria</taxon>
        <taxon>Pseudomonadati</taxon>
        <taxon>Bacteroidota</taxon>
        <taxon>Cytophagia</taxon>
        <taxon>Cytophagales</taxon>
        <taxon>Hymenobacteraceae</taxon>
        <taxon>Pontibacter</taxon>
    </lineage>
</organism>
<feature type="domain" description="UmuC" evidence="6">
    <location>
        <begin position="5"/>
        <end position="189"/>
    </location>
</feature>
<dbReference type="RefSeq" id="WP_229959359.1">
    <property type="nucleotide sequence ID" value="NZ_JAJJWI010000005.1"/>
</dbReference>
<dbReference type="SUPFAM" id="SSF56672">
    <property type="entry name" value="DNA/RNA polymerases"/>
    <property type="match status" value="1"/>
</dbReference>
<evidence type="ECO:0000256" key="4">
    <source>
        <dbReference type="ARBA" id="ARBA00023204"/>
    </source>
</evidence>
<accession>A0ABW4X2G9</accession>
<dbReference type="InterPro" id="IPR043502">
    <property type="entry name" value="DNA/RNA_pol_sf"/>
</dbReference>
<dbReference type="Pfam" id="PF11799">
    <property type="entry name" value="IMS_C"/>
    <property type="match status" value="1"/>
</dbReference>
<evidence type="ECO:0000256" key="5">
    <source>
        <dbReference type="ARBA" id="ARBA00023236"/>
    </source>
</evidence>
<evidence type="ECO:0000313" key="8">
    <source>
        <dbReference type="Proteomes" id="UP001597369"/>
    </source>
</evidence>
<keyword evidence="2" id="KW-0227">DNA damage</keyword>
<dbReference type="Pfam" id="PF00817">
    <property type="entry name" value="IMS"/>
    <property type="match status" value="1"/>
</dbReference>
<proteinExistence type="inferred from homology"/>
<evidence type="ECO:0000256" key="3">
    <source>
        <dbReference type="ARBA" id="ARBA00023199"/>
    </source>
</evidence>
<keyword evidence="4" id="KW-0234">DNA repair</keyword>
<comment type="similarity">
    <text evidence="1">Belongs to the DNA polymerase type-Y family.</text>
</comment>
<sequence>MKKLFALVDCNNFYASCERVFKPKLEGKPIVVLSNNDGCIIARSAEAKALGIPMGQPEFMTRELVKQHHVKVFSSNYALYGDMSARVMQILATFSPGIEVYSIDEAFLDLSNLLSQDLQQHAMKLCQTVVKWTGIPVSVGIAPSKTLAKLANRMTKKSGEKQAVAILQDTKEIEDILARTKVGDVWGIGKRNAHKLAGFGIHTALDLAQASDAFVKKHLTVVGLRTAKELRGEPCIELEQTPDSKQNICTSRSFGNPTTNLEHIQEATAYYATLCAAKLRRQQSCAKVLTVYLQAYPFKNKPAYYNSKTIMLPVATNSTLELIKYANMALKPLYKKGYRYKKSGVIVSEICPQANAQLPLLDTIDRSKHQRLMQAVDSINSTWGRDTVTTAAQGVYDQEKRPNPWEMKSMYRSERYTTHLNELLCVQA</sequence>
<dbReference type="Pfam" id="PF13438">
    <property type="entry name" value="DUF4113"/>
    <property type="match status" value="1"/>
</dbReference>
<dbReference type="Proteomes" id="UP001597369">
    <property type="component" value="Unassembled WGS sequence"/>
</dbReference>
<evidence type="ECO:0000256" key="1">
    <source>
        <dbReference type="ARBA" id="ARBA00010945"/>
    </source>
</evidence>
<dbReference type="InterPro" id="IPR043128">
    <property type="entry name" value="Rev_trsase/Diguanyl_cyclase"/>
</dbReference>
<dbReference type="CDD" id="cd01700">
    <property type="entry name" value="PolY_Pol_V_umuC"/>
    <property type="match status" value="1"/>
</dbReference>
<dbReference type="PROSITE" id="PS50173">
    <property type="entry name" value="UMUC"/>
    <property type="match status" value="1"/>
</dbReference>
<protein>
    <submittedName>
        <fullName evidence="7">Y-family DNA polymerase</fullName>
    </submittedName>
</protein>
<dbReference type="InterPro" id="IPR001126">
    <property type="entry name" value="UmuC"/>
</dbReference>
<keyword evidence="5" id="KW-0742">SOS response</keyword>
<dbReference type="Gene3D" id="3.40.1170.60">
    <property type="match status" value="1"/>
</dbReference>
<keyword evidence="8" id="KW-1185">Reference proteome</keyword>
<gene>
    <name evidence="7" type="ORF">ACFSKU_15870</name>
</gene>
<evidence type="ECO:0000259" key="6">
    <source>
        <dbReference type="PROSITE" id="PS50173"/>
    </source>
</evidence>
<reference evidence="8" key="1">
    <citation type="journal article" date="2019" name="Int. J. Syst. Evol. Microbiol.">
        <title>The Global Catalogue of Microorganisms (GCM) 10K type strain sequencing project: providing services to taxonomists for standard genome sequencing and annotation.</title>
        <authorList>
            <consortium name="The Broad Institute Genomics Platform"/>
            <consortium name="The Broad Institute Genome Sequencing Center for Infectious Disease"/>
            <person name="Wu L."/>
            <person name="Ma J."/>
        </authorList>
    </citation>
    <scope>NUCLEOTIDE SEQUENCE [LARGE SCALE GENOMIC DNA]</scope>
    <source>
        <strain evidence="8">JCM 16545</strain>
    </source>
</reference>
<dbReference type="InterPro" id="IPR050116">
    <property type="entry name" value="DNA_polymerase-Y"/>
</dbReference>
<keyword evidence="3" id="KW-0741">SOS mutagenesis</keyword>
<dbReference type="Gene3D" id="3.30.70.270">
    <property type="match status" value="1"/>
</dbReference>
<name>A0ABW4X2G9_9BACT</name>
<dbReference type="EMBL" id="JBHUHV010000053">
    <property type="protein sequence ID" value="MFD2068367.1"/>
    <property type="molecule type" value="Genomic_DNA"/>
</dbReference>
<evidence type="ECO:0000256" key="2">
    <source>
        <dbReference type="ARBA" id="ARBA00022763"/>
    </source>
</evidence>
<evidence type="ECO:0000313" key="7">
    <source>
        <dbReference type="EMBL" id="MFD2068367.1"/>
    </source>
</evidence>
<dbReference type="PANTHER" id="PTHR11076">
    <property type="entry name" value="DNA REPAIR POLYMERASE UMUC / TRANSFERASE FAMILY MEMBER"/>
    <property type="match status" value="1"/>
</dbReference>
<dbReference type="InterPro" id="IPR025188">
    <property type="entry name" value="DUF4113"/>
</dbReference>